<reference evidence="10" key="3">
    <citation type="submission" date="2025-09" db="UniProtKB">
        <authorList>
            <consortium name="Ensembl"/>
        </authorList>
    </citation>
    <scope>IDENTIFICATION</scope>
</reference>
<evidence type="ECO:0000256" key="7">
    <source>
        <dbReference type="ARBA" id="ARBA00024956"/>
    </source>
</evidence>
<evidence type="ECO:0000313" key="10">
    <source>
        <dbReference type="Ensembl" id="ENSAPLP00020024246.1"/>
    </source>
</evidence>
<dbReference type="PANTHER" id="PTHR12447">
    <property type="entry name" value="ANKYRIN REPEAT DOMAIN-CONTAINING PROTEIN 13"/>
    <property type="match status" value="1"/>
</dbReference>
<dbReference type="GO" id="GO:0005886">
    <property type="term" value="C:plasma membrane"/>
    <property type="evidence" value="ECO:0007669"/>
    <property type="project" value="UniProtKB-SubCell"/>
</dbReference>
<dbReference type="InterPro" id="IPR021832">
    <property type="entry name" value="ANKRD13"/>
</dbReference>
<reference evidence="10" key="2">
    <citation type="submission" date="2025-08" db="UniProtKB">
        <authorList>
            <consortium name="Ensembl"/>
        </authorList>
    </citation>
    <scope>IDENTIFICATION</scope>
</reference>
<feature type="domain" description="Ankyrin repeat" evidence="9">
    <location>
        <begin position="153"/>
        <end position="267"/>
    </location>
</feature>
<evidence type="ECO:0000256" key="3">
    <source>
        <dbReference type="ARBA" id="ARBA00022475"/>
    </source>
</evidence>
<dbReference type="SMART" id="SM00248">
    <property type="entry name" value="ANK"/>
    <property type="match status" value="2"/>
</dbReference>
<accession>A0A8B9TPD4</accession>
<evidence type="ECO:0000313" key="11">
    <source>
        <dbReference type="Proteomes" id="UP000694400"/>
    </source>
</evidence>
<dbReference type="SUPFAM" id="SSF48403">
    <property type="entry name" value="Ankyrin repeat"/>
    <property type="match status" value="1"/>
</dbReference>
<sequence length="472" mass="53608">MSSPGGAFPLHALVWNNDHRRLDQELHGQDVDQRDPRGRTLLHLAVSLGYIESAKVLLQHKADVTKENAQGWTVLHEAVSTGDPEMVQMILQHRDYQQTSRTLGGVPELLQKINETPDFYVEMKWEFTSWVPLVSRVCPSDVCRIWKSGAKLRVDITLLGFENMSWERGRRSLIFKGEDTGGWAELIEINHDDKFVTTERFEISQHMKRLTLGSMTPKRKDVERRLTSPIINTCLDTKNIAFERTTTGFWVWRTEKAEGVNGYEAKVKPVTFLYQPLPINSMLLQSFFCLSFQSTVKTTEYAASNNPTAITLEEYLDPNFDLKGRDIGRPKEVTIRTQKFKATLWMSEEFPLSLMEQVTPIIDLMARTSAHFARLKDFITLEFPPGFPVKIEIPLFHVLNARITFENVNGCRTAEKTSQMAGGAQCDSGKEWKCAVITSSYISVSGVHSRDGLTAENQTQVSNVLPLCLFDT</sequence>
<evidence type="ECO:0000256" key="4">
    <source>
        <dbReference type="ARBA" id="ARBA00022737"/>
    </source>
</evidence>
<dbReference type="Ensembl" id="ENSAPLT00020026156.1">
    <property type="protein sequence ID" value="ENSAPLP00020024246.1"/>
    <property type="gene ID" value="ENSAPLG00020016756.1"/>
</dbReference>
<dbReference type="AlphaFoldDB" id="A0A8B9TPD4"/>
<feature type="repeat" description="ANK" evidence="8">
    <location>
        <begin position="37"/>
        <end position="69"/>
    </location>
</feature>
<keyword evidence="4" id="KW-0677">Repeat</keyword>
<evidence type="ECO:0000256" key="8">
    <source>
        <dbReference type="PROSITE-ProRule" id="PRU00023"/>
    </source>
</evidence>
<evidence type="ECO:0000256" key="2">
    <source>
        <dbReference type="ARBA" id="ARBA00004236"/>
    </source>
</evidence>
<dbReference type="InterPro" id="IPR036770">
    <property type="entry name" value="Ankyrin_rpt-contain_sf"/>
</dbReference>
<name>A0A8B9TPD4_ANAPL</name>
<dbReference type="GO" id="GO:0048471">
    <property type="term" value="C:perinuclear region of cytoplasm"/>
    <property type="evidence" value="ECO:0007669"/>
    <property type="project" value="UniProtKB-ARBA"/>
</dbReference>
<proteinExistence type="predicted"/>
<dbReference type="GO" id="GO:0005768">
    <property type="term" value="C:endosome"/>
    <property type="evidence" value="ECO:0007669"/>
    <property type="project" value="UniProtKB-SubCell"/>
</dbReference>
<protein>
    <submittedName>
        <fullName evidence="10">Ankyrin repeat domain 13A</fullName>
    </submittedName>
</protein>
<evidence type="ECO:0000256" key="6">
    <source>
        <dbReference type="ARBA" id="ARBA00023136"/>
    </source>
</evidence>
<dbReference type="PROSITE" id="PS50297">
    <property type="entry name" value="ANK_REP_REGION"/>
    <property type="match status" value="2"/>
</dbReference>
<comment type="subcellular location">
    <subcellularLocation>
        <location evidence="2">Cell membrane</location>
    </subcellularLocation>
    <subcellularLocation>
        <location evidence="1">Endosome</location>
    </subcellularLocation>
</comment>
<evidence type="ECO:0000256" key="1">
    <source>
        <dbReference type="ARBA" id="ARBA00004177"/>
    </source>
</evidence>
<evidence type="ECO:0000259" key="9">
    <source>
        <dbReference type="Pfam" id="PF11904"/>
    </source>
</evidence>
<dbReference type="Proteomes" id="UP000694400">
    <property type="component" value="Chromosome 17"/>
</dbReference>
<reference evidence="10" key="1">
    <citation type="submission" date="2019-08" db="EMBL/GenBank/DDBJ databases">
        <title>Three high-quality genomes provides insights into domestication of ducks.</title>
        <authorList>
            <person name="Hou Z.C."/>
            <person name="Zhu F."/>
            <person name="Yin Z.T."/>
            <person name="Zhang F."/>
        </authorList>
    </citation>
    <scope>NUCLEOTIDE SEQUENCE [LARGE SCALE GENOMIC DNA]</scope>
</reference>
<organism evidence="10 11">
    <name type="scientific">Anas platyrhynchos</name>
    <name type="common">Mallard</name>
    <name type="synonym">Anas boschas</name>
    <dbReference type="NCBI Taxonomy" id="8839"/>
    <lineage>
        <taxon>Eukaryota</taxon>
        <taxon>Metazoa</taxon>
        <taxon>Chordata</taxon>
        <taxon>Craniata</taxon>
        <taxon>Vertebrata</taxon>
        <taxon>Euteleostomi</taxon>
        <taxon>Archelosauria</taxon>
        <taxon>Archosauria</taxon>
        <taxon>Dinosauria</taxon>
        <taxon>Saurischia</taxon>
        <taxon>Theropoda</taxon>
        <taxon>Coelurosauria</taxon>
        <taxon>Aves</taxon>
        <taxon>Neognathae</taxon>
        <taxon>Galloanserae</taxon>
        <taxon>Anseriformes</taxon>
        <taxon>Anatidae</taxon>
        <taxon>Anatinae</taxon>
        <taxon>Anas</taxon>
    </lineage>
</organism>
<feature type="repeat" description="ANK" evidence="8">
    <location>
        <begin position="70"/>
        <end position="93"/>
    </location>
</feature>
<keyword evidence="8" id="KW-0040">ANK repeat</keyword>
<feature type="domain" description="Ankyrin repeat" evidence="9">
    <location>
        <begin position="299"/>
        <end position="421"/>
    </location>
</feature>
<keyword evidence="6" id="KW-0472">Membrane</keyword>
<dbReference type="InterPro" id="IPR002110">
    <property type="entry name" value="Ankyrin_rpt"/>
</dbReference>
<dbReference type="PANTHER" id="PTHR12447:SF4">
    <property type="entry name" value="ANKYRIN REPEAT DOMAIN-CONTAINING PROTEIN 13A"/>
    <property type="match status" value="1"/>
</dbReference>
<dbReference type="Pfam" id="PF11904">
    <property type="entry name" value="ANKRD13_C"/>
    <property type="match status" value="2"/>
</dbReference>
<comment type="function">
    <text evidence="7">Ubiquitin-binding protein that specifically recognizes and binds 'Lys-63'-linked ubiquitin. Does not bind 'Lys-48'-linked ubiquitin. Positively regulates the internalization of ligand-activated EGFR by binding to the Ub moiety of ubiquitinated EGFR at the cell membrane.</text>
</comment>
<keyword evidence="5" id="KW-0967">Endosome</keyword>
<dbReference type="Pfam" id="PF12796">
    <property type="entry name" value="Ank_2"/>
    <property type="match status" value="1"/>
</dbReference>
<dbReference type="GO" id="GO:0002091">
    <property type="term" value="P:negative regulation of receptor internalization"/>
    <property type="evidence" value="ECO:0007669"/>
    <property type="project" value="UniProtKB-ARBA"/>
</dbReference>
<dbReference type="GO" id="GO:0140036">
    <property type="term" value="F:ubiquitin-modified protein reader activity"/>
    <property type="evidence" value="ECO:0007669"/>
    <property type="project" value="UniProtKB-ARBA"/>
</dbReference>
<dbReference type="PROSITE" id="PS50088">
    <property type="entry name" value="ANK_REPEAT"/>
    <property type="match status" value="2"/>
</dbReference>
<dbReference type="FunFam" id="1.25.40.20:FF:000057">
    <property type="entry name" value="Ankyrin repeat domain-containing protein 13B"/>
    <property type="match status" value="1"/>
</dbReference>
<dbReference type="Gene3D" id="1.25.40.20">
    <property type="entry name" value="Ankyrin repeat-containing domain"/>
    <property type="match status" value="1"/>
</dbReference>
<dbReference type="InterPro" id="IPR055285">
    <property type="entry name" value="ANKRD13_C"/>
</dbReference>
<keyword evidence="3" id="KW-1003">Cell membrane</keyword>
<evidence type="ECO:0000256" key="5">
    <source>
        <dbReference type="ARBA" id="ARBA00022753"/>
    </source>
</evidence>